<keyword evidence="1" id="KW-0812">Transmembrane</keyword>
<keyword evidence="1" id="KW-0472">Membrane</keyword>
<name>A0A518AVN8_9BACT</name>
<dbReference type="RefSeq" id="WP_197528654.1">
    <property type="nucleotide sequence ID" value="NZ_CP036278.1"/>
</dbReference>
<dbReference type="Proteomes" id="UP000315750">
    <property type="component" value="Chromosome"/>
</dbReference>
<dbReference type="Gene3D" id="2.170.130.30">
    <property type="match status" value="1"/>
</dbReference>
<gene>
    <name evidence="3" type="ORF">Pan181_50120</name>
</gene>
<evidence type="ECO:0000313" key="3">
    <source>
        <dbReference type="EMBL" id="QDU58772.1"/>
    </source>
</evidence>
<keyword evidence="1" id="KW-1133">Transmembrane helix</keyword>
<dbReference type="KEGG" id="amuc:Pan181_50120"/>
<protein>
    <recommendedName>
        <fullName evidence="2">Transcobalamin-like C-terminal domain-containing protein</fullName>
    </recommendedName>
</protein>
<reference evidence="3 4" key="1">
    <citation type="submission" date="2019-02" db="EMBL/GenBank/DDBJ databases">
        <title>Deep-cultivation of Planctomycetes and their phenomic and genomic characterization uncovers novel biology.</title>
        <authorList>
            <person name="Wiegand S."/>
            <person name="Jogler M."/>
            <person name="Boedeker C."/>
            <person name="Pinto D."/>
            <person name="Vollmers J."/>
            <person name="Rivas-Marin E."/>
            <person name="Kohn T."/>
            <person name="Peeters S.H."/>
            <person name="Heuer A."/>
            <person name="Rast P."/>
            <person name="Oberbeckmann S."/>
            <person name="Bunk B."/>
            <person name="Jeske O."/>
            <person name="Meyerdierks A."/>
            <person name="Storesund J.E."/>
            <person name="Kallscheuer N."/>
            <person name="Luecker S."/>
            <person name="Lage O.M."/>
            <person name="Pohl T."/>
            <person name="Merkel B.J."/>
            <person name="Hornburger P."/>
            <person name="Mueller R.-W."/>
            <person name="Bruemmer F."/>
            <person name="Labrenz M."/>
            <person name="Spormann A.M."/>
            <person name="Op den Camp H."/>
            <person name="Overmann J."/>
            <person name="Amann R."/>
            <person name="Jetten M.S.M."/>
            <person name="Mascher T."/>
            <person name="Medema M.H."/>
            <person name="Devos D.P."/>
            <person name="Kaster A.-K."/>
            <person name="Ovreas L."/>
            <person name="Rohde M."/>
            <person name="Galperin M.Y."/>
            <person name="Jogler C."/>
        </authorList>
    </citation>
    <scope>NUCLEOTIDE SEQUENCE [LARGE SCALE GENOMIC DNA]</scope>
    <source>
        <strain evidence="3 4">Pan181</strain>
    </source>
</reference>
<dbReference type="EMBL" id="CP036278">
    <property type="protein sequence ID" value="QDU58772.1"/>
    <property type="molecule type" value="Genomic_DNA"/>
</dbReference>
<feature type="transmembrane region" description="Helical" evidence="1">
    <location>
        <begin position="21"/>
        <end position="39"/>
    </location>
</feature>
<organism evidence="3 4">
    <name type="scientific">Aeoliella mucimassa</name>
    <dbReference type="NCBI Taxonomy" id="2527972"/>
    <lineage>
        <taxon>Bacteria</taxon>
        <taxon>Pseudomonadati</taxon>
        <taxon>Planctomycetota</taxon>
        <taxon>Planctomycetia</taxon>
        <taxon>Pirellulales</taxon>
        <taxon>Lacipirellulaceae</taxon>
        <taxon>Aeoliella</taxon>
    </lineage>
</organism>
<feature type="domain" description="Transcobalamin-like C-terminal" evidence="2">
    <location>
        <begin position="91"/>
        <end position="163"/>
    </location>
</feature>
<sequence length="166" mass="18034">MNDTPPNTPNADAPASQSWRIAIALFVVLVALVLTRWWMPDDSTVVDGDHPSDVAAEETDNPELGVTFAATGVEGLPREVCIAVGEEKISVFAALEQVQAVEPAWYFTYQGSGKMTMVTEIAGFSNEGNTGSNWTYEINGEMAPRSVGEMQVGRGDRVLWNFGTYE</sequence>
<evidence type="ECO:0000256" key="1">
    <source>
        <dbReference type="SAM" id="Phobius"/>
    </source>
</evidence>
<accession>A0A518AVN8</accession>
<evidence type="ECO:0000313" key="4">
    <source>
        <dbReference type="Proteomes" id="UP000315750"/>
    </source>
</evidence>
<proteinExistence type="predicted"/>
<evidence type="ECO:0000259" key="2">
    <source>
        <dbReference type="Pfam" id="PF14478"/>
    </source>
</evidence>
<keyword evidence="4" id="KW-1185">Reference proteome</keyword>
<dbReference type="InterPro" id="IPR027954">
    <property type="entry name" value="Transcobalamin-like_C"/>
</dbReference>
<dbReference type="AlphaFoldDB" id="A0A518AVN8"/>
<dbReference type="Pfam" id="PF14478">
    <property type="entry name" value="DUF4430"/>
    <property type="match status" value="1"/>
</dbReference>